<dbReference type="Proteomes" id="UP001320148">
    <property type="component" value="Chromosome"/>
</dbReference>
<evidence type="ECO:0000313" key="2">
    <source>
        <dbReference type="Proteomes" id="UP001320148"/>
    </source>
</evidence>
<organism evidence="1 2">
    <name type="scientific">Desulfoluna limicola</name>
    <dbReference type="NCBI Taxonomy" id="2810562"/>
    <lineage>
        <taxon>Bacteria</taxon>
        <taxon>Pseudomonadati</taxon>
        <taxon>Thermodesulfobacteriota</taxon>
        <taxon>Desulfobacteria</taxon>
        <taxon>Desulfobacterales</taxon>
        <taxon>Desulfolunaceae</taxon>
        <taxon>Desulfoluna</taxon>
    </lineage>
</organism>
<keyword evidence="2" id="KW-1185">Reference proteome</keyword>
<name>A0ABN6F1H2_9BACT</name>
<dbReference type="Gene3D" id="3.10.180.10">
    <property type="entry name" value="2,3-Dihydroxybiphenyl 1,2-Dioxygenase, domain 1"/>
    <property type="match status" value="1"/>
</dbReference>
<evidence type="ECO:0000313" key="1">
    <source>
        <dbReference type="EMBL" id="BCS95756.1"/>
    </source>
</evidence>
<dbReference type="EMBL" id="AP024488">
    <property type="protein sequence ID" value="BCS95756.1"/>
    <property type="molecule type" value="Genomic_DNA"/>
</dbReference>
<dbReference type="RefSeq" id="WP_236892083.1">
    <property type="nucleotide sequence ID" value="NZ_AP024488.1"/>
</dbReference>
<protein>
    <recommendedName>
        <fullName evidence="3">Glyoxalase</fullName>
    </recommendedName>
</protein>
<sequence>MNIKGLNFPKVGQVGILVYDCEKTARHYEEAFGIKPWIIFEKNRNLPSRKTGQWMQNSRSQRLMQAVFSLN</sequence>
<dbReference type="InterPro" id="IPR029068">
    <property type="entry name" value="Glyas_Bleomycin-R_OHBP_Dase"/>
</dbReference>
<gene>
    <name evidence="1" type="ORF">DSLASN_13880</name>
</gene>
<reference evidence="1 2" key="1">
    <citation type="submission" date="2021-02" db="EMBL/GenBank/DDBJ databases">
        <title>Complete genome of Desulfoluna sp. strain ASN36.</title>
        <authorList>
            <person name="Takahashi A."/>
            <person name="Kojima H."/>
            <person name="Fukui M."/>
        </authorList>
    </citation>
    <scope>NUCLEOTIDE SEQUENCE [LARGE SCALE GENOMIC DNA]</scope>
    <source>
        <strain evidence="1 2">ASN36</strain>
    </source>
</reference>
<accession>A0ABN6F1H2</accession>
<proteinExistence type="predicted"/>
<evidence type="ECO:0008006" key="3">
    <source>
        <dbReference type="Google" id="ProtNLM"/>
    </source>
</evidence>